<sequence length="224" mass="25241">MRILLIEDDKKIAGFIEKGLRESGFVVDTCHDGTEGLELGVQGVHDAAVVDIMLPGMDGLQVIERMRKVGVDTPVLILSARQSVDDRIQGLQRGGDDYMIKPFSFSELLARIQALIRRDKKSTQPTVLKVADLEMDLLKHEVVRGIEKIELPAKEYALLELMLRNSGAVLSKTTILEKVYDYNFDPQTNVVDVLVCRLRNKIDKDYDRKLIQTVRGMGYVLRGD</sequence>
<dbReference type="SMART" id="SM00448">
    <property type="entry name" value="REC"/>
    <property type="match status" value="1"/>
</dbReference>
<feature type="DNA-binding region" description="OmpR/PhoB-type" evidence="7">
    <location>
        <begin position="125"/>
        <end position="223"/>
    </location>
</feature>
<dbReference type="CDD" id="cd00383">
    <property type="entry name" value="trans_reg_C"/>
    <property type="match status" value="1"/>
</dbReference>
<dbReference type="InterPro" id="IPR001789">
    <property type="entry name" value="Sig_transdc_resp-reg_receiver"/>
</dbReference>
<dbReference type="InterPro" id="IPR039420">
    <property type="entry name" value="WalR-like"/>
</dbReference>
<reference evidence="10 11" key="1">
    <citation type="submission" date="2016-12" db="EMBL/GenBank/DDBJ databases">
        <authorList>
            <person name="Song W.-J."/>
            <person name="Kurnit D.M."/>
        </authorList>
    </citation>
    <scope>NUCLEOTIDE SEQUENCE [LARGE SCALE GENOMIC DNA]</scope>
    <source>
        <strain evidence="10 11">DSM 18488</strain>
    </source>
</reference>
<feature type="domain" description="OmpR/PhoB-type" evidence="9">
    <location>
        <begin position="125"/>
        <end position="223"/>
    </location>
</feature>
<dbReference type="SUPFAM" id="SSF46894">
    <property type="entry name" value="C-terminal effector domain of the bipartite response regulators"/>
    <property type="match status" value="1"/>
</dbReference>
<dbReference type="InterPro" id="IPR036388">
    <property type="entry name" value="WH-like_DNA-bd_sf"/>
</dbReference>
<dbReference type="InterPro" id="IPR001867">
    <property type="entry name" value="OmpR/PhoB-type_DNA-bd"/>
</dbReference>
<dbReference type="InterPro" id="IPR011006">
    <property type="entry name" value="CheY-like_superfamily"/>
</dbReference>
<evidence type="ECO:0000259" key="9">
    <source>
        <dbReference type="PROSITE" id="PS51755"/>
    </source>
</evidence>
<evidence type="ECO:0000313" key="11">
    <source>
        <dbReference type="Proteomes" id="UP000184603"/>
    </source>
</evidence>
<keyword evidence="11" id="KW-1185">Reference proteome</keyword>
<dbReference type="Proteomes" id="UP000184603">
    <property type="component" value="Unassembled WGS sequence"/>
</dbReference>
<dbReference type="GO" id="GO:0006355">
    <property type="term" value="P:regulation of DNA-templated transcription"/>
    <property type="evidence" value="ECO:0007669"/>
    <property type="project" value="InterPro"/>
</dbReference>
<protein>
    <submittedName>
        <fullName evidence="10">Two-component system, OmpR family, response regulator</fullName>
    </submittedName>
</protein>
<evidence type="ECO:0000256" key="7">
    <source>
        <dbReference type="PROSITE-ProRule" id="PRU01091"/>
    </source>
</evidence>
<dbReference type="PANTHER" id="PTHR48111">
    <property type="entry name" value="REGULATOR OF RPOS"/>
    <property type="match status" value="1"/>
</dbReference>
<organism evidence="10 11">
    <name type="scientific">Desulfopila aestuarii DSM 18488</name>
    <dbReference type="NCBI Taxonomy" id="1121416"/>
    <lineage>
        <taxon>Bacteria</taxon>
        <taxon>Pseudomonadati</taxon>
        <taxon>Thermodesulfobacteriota</taxon>
        <taxon>Desulfobulbia</taxon>
        <taxon>Desulfobulbales</taxon>
        <taxon>Desulfocapsaceae</taxon>
        <taxon>Desulfopila</taxon>
    </lineage>
</organism>
<dbReference type="Pfam" id="PF00072">
    <property type="entry name" value="Response_reg"/>
    <property type="match status" value="1"/>
</dbReference>
<dbReference type="Gene3D" id="6.10.250.690">
    <property type="match status" value="1"/>
</dbReference>
<dbReference type="AlphaFoldDB" id="A0A1M7Y6C0"/>
<evidence type="ECO:0000256" key="4">
    <source>
        <dbReference type="ARBA" id="ARBA00023125"/>
    </source>
</evidence>
<feature type="domain" description="Response regulatory" evidence="8">
    <location>
        <begin position="2"/>
        <end position="116"/>
    </location>
</feature>
<gene>
    <name evidence="10" type="ORF">SAMN02745220_02188</name>
</gene>
<keyword evidence="1 6" id="KW-0597">Phosphoprotein</keyword>
<dbReference type="PROSITE" id="PS50110">
    <property type="entry name" value="RESPONSE_REGULATORY"/>
    <property type="match status" value="1"/>
</dbReference>
<evidence type="ECO:0000256" key="5">
    <source>
        <dbReference type="ARBA" id="ARBA00023163"/>
    </source>
</evidence>
<dbReference type="STRING" id="1121416.SAMN02745220_02188"/>
<dbReference type="GO" id="GO:0032993">
    <property type="term" value="C:protein-DNA complex"/>
    <property type="evidence" value="ECO:0007669"/>
    <property type="project" value="TreeGrafter"/>
</dbReference>
<dbReference type="FunFam" id="1.10.10.10:FF:000005">
    <property type="entry name" value="Two-component system response regulator"/>
    <property type="match status" value="1"/>
</dbReference>
<accession>A0A1M7Y6C0</accession>
<dbReference type="OrthoDB" id="368799at2"/>
<evidence type="ECO:0000256" key="1">
    <source>
        <dbReference type="ARBA" id="ARBA00022553"/>
    </source>
</evidence>
<dbReference type="EMBL" id="FRFE01000009">
    <property type="protein sequence ID" value="SHO48197.1"/>
    <property type="molecule type" value="Genomic_DNA"/>
</dbReference>
<dbReference type="Gene3D" id="1.10.10.10">
    <property type="entry name" value="Winged helix-like DNA-binding domain superfamily/Winged helix DNA-binding domain"/>
    <property type="match status" value="1"/>
</dbReference>
<dbReference type="Pfam" id="PF00486">
    <property type="entry name" value="Trans_reg_C"/>
    <property type="match status" value="1"/>
</dbReference>
<dbReference type="GO" id="GO:0000976">
    <property type="term" value="F:transcription cis-regulatory region binding"/>
    <property type="evidence" value="ECO:0007669"/>
    <property type="project" value="TreeGrafter"/>
</dbReference>
<proteinExistence type="predicted"/>
<evidence type="ECO:0000259" key="8">
    <source>
        <dbReference type="PROSITE" id="PS50110"/>
    </source>
</evidence>
<name>A0A1M7Y6C0_9BACT</name>
<dbReference type="SUPFAM" id="SSF52172">
    <property type="entry name" value="CheY-like"/>
    <property type="match status" value="1"/>
</dbReference>
<dbReference type="FunFam" id="3.40.50.2300:FF:000002">
    <property type="entry name" value="DNA-binding response regulator PhoP"/>
    <property type="match status" value="1"/>
</dbReference>
<dbReference type="SMART" id="SM00862">
    <property type="entry name" value="Trans_reg_C"/>
    <property type="match status" value="1"/>
</dbReference>
<evidence type="ECO:0000256" key="3">
    <source>
        <dbReference type="ARBA" id="ARBA00023015"/>
    </source>
</evidence>
<dbReference type="GO" id="GO:0005829">
    <property type="term" value="C:cytosol"/>
    <property type="evidence" value="ECO:0007669"/>
    <property type="project" value="TreeGrafter"/>
</dbReference>
<evidence type="ECO:0000256" key="2">
    <source>
        <dbReference type="ARBA" id="ARBA00023012"/>
    </source>
</evidence>
<keyword evidence="5" id="KW-0804">Transcription</keyword>
<dbReference type="PANTHER" id="PTHR48111:SF76">
    <property type="entry name" value="TWO-COMPONENT RESPONSE REGULATOR"/>
    <property type="match status" value="1"/>
</dbReference>
<keyword evidence="3" id="KW-0805">Transcription regulation</keyword>
<evidence type="ECO:0000256" key="6">
    <source>
        <dbReference type="PROSITE-ProRule" id="PRU00169"/>
    </source>
</evidence>
<dbReference type="Gene3D" id="3.40.50.2300">
    <property type="match status" value="1"/>
</dbReference>
<dbReference type="RefSeq" id="WP_073613486.1">
    <property type="nucleotide sequence ID" value="NZ_FRFE01000009.1"/>
</dbReference>
<dbReference type="GO" id="GO:0000156">
    <property type="term" value="F:phosphorelay response regulator activity"/>
    <property type="evidence" value="ECO:0007669"/>
    <property type="project" value="TreeGrafter"/>
</dbReference>
<evidence type="ECO:0000313" key="10">
    <source>
        <dbReference type="EMBL" id="SHO48197.1"/>
    </source>
</evidence>
<feature type="modified residue" description="4-aspartylphosphate" evidence="6">
    <location>
        <position position="51"/>
    </location>
</feature>
<dbReference type="InterPro" id="IPR016032">
    <property type="entry name" value="Sig_transdc_resp-reg_C-effctor"/>
</dbReference>
<keyword evidence="2" id="KW-0902">Two-component regulatory system</keyword>
<keyword evidence="4 7" id="KW-0238">DNA-binding</keyword>
<dbReference type="PROSITE" id="PS51755">
    <property type="entry name" value="OMPR_PHOB"/>
    <property type="match status" value="1"/>
</dbReference>